<dbReference type="Gene3D" id="3.30.70.1290">
    <property type="entry name" value="Transposase IS200-like"/>
    <property type="match status" value="1"/>
</dbReference>
<dbReference type="InterPro" id="IPR002686">
    <property type="entry name" value="Transposase_17"/>
</dbReference>
<evidence type="ECO:0000313" key="2">
    <source>
        <dbReference type="EMBL" id="MFC4466763.1"/>
    </source>
</evidence>
<dbReference type="RefSeq" id="WP_386343432.1">
    <property type="nucleotide sequence ID" value="NZ_JBHSFG010000029.1"/>
</dbReference>
<sequence length="62" mass="7083">MHYPPKVQLSKLVNSFKGVSARLLRKEFSRRVRRYRWGGHFRSGSGRGADTAVAARDVRPGR</sequence>
<reference evidence="3" key="1">
    <citation type="journal article" date="2019" name="Int. J. Syst. Evol. Microbiol.">
        <title>The Global Catalogue of Microorganisms (GCM) 10K type strain sequencing project: providing services to taxonomists for standard genome sequencing and annotation.</title>
        <authorList>
            <consortium name="The Broad Institute Genomics Platform"/>
            <consortium name="The Broad Institute Genome Sequencing Center for Infectious Disease"/>
            <person name="Wu L."/>
            <person name="Ma J."/>
        </authorList>
    </citation>
    <scope>NUCLEOTIDE SEQUENCE [LARGE SCALE GENOMIC DNA]</scope>
    <source>
        <strain evidence="3">DT43</strain>
    </source>
</reference>
<protein>
    <submittedName>
        <fullName evidence="2">Transposase</fullName>
    </submittedName>
</protein>
<accession>A0ABV8YRX4</accession>
<dbReference type="EMBL" id="JBHSFG010000029">
    <property type="protein sequence ID" value="MFC4466763.1"/>
    <property type="molecule type" value="Genomic_DNA"/>
</dbReference>
<keyword evidence="3" id="KW-1185">Reference proteome</keyword>
<proteinExistence type="predicted"/>
<name>A0ABV8YRX4_9ACTN</name>
<organism evidence="2 3">
    <name type="scientific">Streptomyces xiangluensis</name>
    <dbReference type="NCBI Taxonomy" id="2665720"/>
    <lineage>
        <taxon>Bacteria</taxon>
        <taxon>Bacillati</taxon>
        <taxon>Actinomycetota</taxon>
        <taxon>Actinomycetes</taxon>
        <taxon>Kitasatosporales</taxon>
        <taxon>Streptomycetaceae</taxon>
        <taxon>Streptomyces</taxon>
    </lineage>
</organism>
<dbReference type="Proteomes" id="UP001596012">
    <property type="component" value="Unassembled WGS sequence"/>
</dbReference>
<dbReference type="Pfam" id="PF01797">
    <property type="entry name" value="Y1_Tnp"/>
    <property type="match status" value="1"/>
</dbReference>
<evidence type="ECO:0000259" key="1">
    <source>
        <dbReference type="Pfam" id="PF01797"/>
    </source>
</evidence>
<feature type="domain" description="Transposase IS200-like" evidence="1">
    <location>
        <begin position="2"/>
        <end position="41"/>
    </location>
</feature>
<dbReference type="InterPro" id="IPR036515">
    <property type="entry name" value="Transposase_17_sf"/>
</dbReference>
<gene>
    <name evidence="2" type="ORF">ACFPH6_19890</name>
</gene>
<comment type="caution">
    <text evidence="2">The sequence shown here is derived from an EMBL/GenBank/DDBJ whole genome shotgun (WGS) entry which is preliminary data.</text>
</comment>
<dbReference type="SUPFAM" id="SSF143422">
    <property type="entry name" value="Transposase IS200-like"/>
    <property type="match status" value="1"/>
</dbReference>
<evidence type="ECO:0000313" key="3">
    <source>
        <dbReference type="Proteomes" id="UP001596012"/>
    </source>
</evidence>